<feature type="compositionally biased region" description="Acidic residues" evidence="7">
    <location>
        <begin position="847"/>
        <end position="860"/>
    </location>
</feature>
<dbReference type="SMART" id="SM00451">
    <property type="entry name" value="ZnF_U1"/>
    <property type="match status" value="1"/>
</dbReference>
<feature type="region of interest" description="Disordered" evidence="7">
    <location>
        <begin position="1"/>
        <end position="68"/>
    </location>
</feature>
<dbReference type="SUPFAM" id="SSF57756">
    <property type="entry name" value="Retrovirus zinc finger-like domains"/>
    <property type="match status" value="3"/>
</dbReference>
<dbReference type="Gene3D" id="4.10.60.10">
    <property type="entry name" value="Zinc finger, CCHC-type"/>
    <property type="match status" value="2"/>
</dbReference>
<keyword evidence="6" id="KW-0863">Zinc-finger</keyword>
<feature type="domain" description="CCHC-type" evidence="8">
    <location>
        <begin position="1426"/>
        <end position="1442"/>
    </location>
</feature>
<dbReference type="PROSITE" id="PS50158">
    <property type="entry name" value="ZF_CCHC"/>
    <property type="match status" value="3"/>
</dbReference>
<accession>A0ABM5AXL8</accession>
<dbReference type="GO" id="GO:0016779">
    <property type="term" value="F:nucleotidyltransferase activity"/>
    <property type="evidence" value="ECO:0007669"/>
    <property type="project" value="UniProtKB-KW"/>
</dbReference>
<feature type="region of interest" description="Disordered" evidence="7">
    <location>
        <begin position="782"/>
        <end position="912"/>
    </location>
</feature>
<organism evidence="9 10">
    <name type="scientific">Vulpes vulpes</name>
    <name type="common">Red fox</name>
    <dbReference type="NCBI Taxonomy" id="9627"/>
    <lineage>
        <taxon>Eukaryota</taxon>
        <taxon>Metazoa</taxon>
        <taxon>Chordata</taxon>
        <taxon>Craniata</taxon>
        <taxon>Vertebrata</taxon>
        <taxon>Euteleostomi</taxon>
        <taxon>Mammalia</taxon>
        <taxon>Eutheria</taxon>
        <taxon>Laurasiatheria</taxon>
        <taxon>Carnivora</taxon>
        <taxon>Caniformia</taxon>
        <taxon>Canidae</taxon>
        <taxon>Vulpes</taxon>
    </lineage>
</organism>
<reference evidence="9" key="1">
    <citation type="submission" date="2025-05" db="UniProtKB">
        <authorList>
            <consortium name="RefSeq"/>
        </authorList>
    </citation>
    <scope>NUCLEOTIDE SEQUENCE [LARGE SCALE GENOMIC DNA]</scope>
</reference>
<dbReference type="InterPro" id="IPR002058">
    <property type="entry name" value="PAP_assoc"/>
</dbReference>
<dbReference type="SMART" id="SM00343">
    <property type="entry name" value="ZnF_C2HC"/>
    <property type="match status" value="3"/>
</dbReference>
<feature type="compositionally biased region" description="Basic and acidic residues" evidence="7">
    <location>
        <begin position="128"/>
        <end position="141"/>
    </location>
</feature>
<comment type="cofactor">
    <cofactor evidence="2">
        <name>Mg(2+)</name>
        <dbReference type="ChEBI" id="CHEBI:18420"/>
    </cofactor>
</comment>
<reference evidence="10" key="2">
    <citation type="submission" date="2025-08" db="UniProtKB">
        <authorList>
            <consortium name="RefSeq"/>
        </authorList>
    </citation>
    <scope>IDENTIFICATION</scope>
    <source>
        <tissue evidence="10">Cell line</tissue>
    </source>
</reference>
<evidence type="ECO:0000256" key="1">
    <source>
        <dbReference type="ARBA" id="ARBA00001936"/>
    </source>
</evidence>
<feature type="compositionally biased region" description="Basic and acidic residues" evidence="7">
    <location>
        <begin position="1355"/>
        <end position="1385"/>
    </location>
</feature>
<dbReference type="InterPro" id="IPR045100">
    <property type="entry name" value="TUT4/7_NTP_transf"/>
</dbReference>
<evidence type="ECO:0000256" key="4">
    <source>
        <dbReference type="ARBA" id="ARBA00022723"/>
    </source>
</evidence>
<dbReference type="PANTHER" id="PTHR12271:SF34">
    <property type="entry name" value="TERMINAL URIDYLYLTRANSFERASE 7"/>
    <property type="match status" value="1"/>
</dbReference>
<dbReference type="Pfam" id="PF16631">
    <property type="entry name" value="TUTF7_u4"/>
    <property type="match status" value="1"/>
</dbReference>
<name>A0ABM5AXL8_VULVU</name>
<protein>
    <submittedName>
        <fullName evidence="10">Terminal uridylyltransferase 7 isoform X5</fullName>
    </submittedName>
</protein>
<feature type="compositionally biased region" description="Acidic residues" evidence="7">
    <location>
        <begin position="811"/>
        <end position="827"/>
    </location>
</feature>
<feature type="region of interest" description="Disordered" evidence="7">
    <location>
        <begin position="1441"/>
        <end position="1469"/>
    </location>
</feature>
<dbReference type="Proteomes" id="UP001652641">
    <property type="component" value="Chromosome 1"/>
</dbReference>
<feature type="compositionally biased region" description="Polar residues" evidence="7">
    <location>
        <begin position="1448"/>
        <end position="1459"/>
    </location>
</feature>
<keyword evidence="6" id="KW-0862">Zinc</keyword>
<dbReference type="InterPro" id="IPR001878">
    <property type="entry name" value="Znf_CCHC"/>
</dbReference>
<feature type="compositionally biased region" description="Basic and acidic residues" evidence="7">
    <location>
        <begin position="902"/>
        <end position="912"/>
    </location>
</feature>
<feature type="region of interest" description="Disordered" evidence="7">
    <location>
        <begin position="1340"/>
        <end position="1393"/>
    </location>
</feature>
<dbReference type="Pfam" id="PF03828">
    <property type="entry name" value="PAP_assoc"/>
    <property type="match status" value="2"/>
</dbReference>
<dbReference type="InterPro" id="IPR043519">
    <property type="entry name" value="NT_sf"/>
</dbReference>
<evidence type="ECO:0000256" key="2">
    <source>
        <dbReference type="ARBA" id="ARBA00001946"/>
    </source>
</evidence>
<gene>
    <name evidence="10" type="primary">TUT7</name>
</gene>
<sequence>MGDAAKPYFVKRTKDRGSIDDEDFRRGHPQQDYLIMDDYAKGHSSKMEKGLPKKKITPGNYGNTPRKGPYAVSSNPYAFKNPIYSQPAWINENHKDQSKRWLSDELAGNSDTWREFKPGPRIPVINRPRKDSFQESEDGYRWQDGRGCRTVRRLFHKDLTSLETMSEMEAGSPENKKQRSRPRKPRRTRNEENEQDGDLEGPVIDESVLSTKELLGLQQAEERLKRDFIDRLKRRPRNYPTAKYTCKLCDVLIESIAFAHKHIKEKRHKKNIKEKQEEELLTTLPPPTPSQINAIGIAIDKVVQEFGLHNENLEQRLEIKRIMENVFQHKLPDCSLRLYGSSCSRLGFKNSDVNIDIQFPAIMSQPDVLLLVQECLKNSESFIDVDADFHARVPVVVCKEKQSGLLCKVSAGNENACLTTNHLTALGKLESKLVPLVIAFRYWAKLCSIDHPEEGGLPPYVFALMAIFFLQQRKEPLLPVYLGSWIEGFSLNKLGNFNLKDVQKDTVVWEYTDNATGDADTAKEEAPKEVPVKRGQVSLIFDLRHVPSVPVGQLWVEMLRFYALEFNLADLVISIRVKESVSRELKDWPKKRIAIEDPYSVKRNVARTLNNQPVFEYILHCLRTTYKYFALPHKITKSSLPKSLSTVTCLSKHSKEVAKHDSGTQAKDDKLKSTVLAQGPGAASSAADNCMVQPCTLQETAESFGSPPTEEIGNAHVSVHLENSDCVKAGASCDEYEDVKVYHQETGSKIGREGKHPLTASDLGLKSSKHGELAICGSTQKNETDSTLGLEGFQNPTAKECDGFTTSEDKADVDEEGIEGGTDDLEDALSHFTPSREGRTSGILHSDEEEEEEEEDDDEEPRLSITQREDEDDLANEDELENTYTGSGDEDALSEEEDDLGESAKYKDLKEGGKPADGALLMEFSKINLKEESAFEGSSTSDQSDFFYEFSKLTFTKGKSPTVVCSLCKREGHLKKDCPEDFKRIQLEPLPPLTPKFLNILDQVCVQCYKDFSPTILEDQAREHIRQNLESFIRQEFPGTKLSLFGSSKNGFGFKQSDLDVCMTINGLETAEGLDCVRTIEELARVLKKHSGLRNILPITTAKVPIVKFFHLRSGLEVDISLYNTLALHNTRLLSAYSAIDPRVKYLCYTMKVFTKMCDIGDASRGSLSSYAYTLMVLYFLQQRNPPVIPVLQEPTYWPEYGKNTESVGQLWLGLLRFYTEEFDFKEHVISIRRKSLLTTFKKQWTSKYIVIEDPFDLNHNLGAGLSRKMTNFIMKAFINGRRVFGIPVKGFPKDCPSKMEYFFDPEVLTEGELAPNDRCCRICGKIGHFMKDCPMRRKVRRRRDQEDIPNQRYPENKEKRSKEDKEIQNKYTEREVSTKEDKPMHCTPQKAKPVRAAVDLGREKILRPPMEKWKRQDDKDLREKRCFICGREGHIKKECPQFKGSPGSLSSKYMTQGKASAKRTQQES</sequence>
<feature type="region of interest" description="Disordered" evidence="7">
    <location>
        <begin position="162"/>
        <end position="201"/>
    </location>
</feature>
<feature type="compositionally biased region" description="Acidic residues" evidence="7">
    <location>
        <begin position="869"/>
        <end position="881"/>
    </location>
</feature>
<dbReference type="SUPFAM" id="SSF81631">
    <property type="entry name" value="PAP/OAS1 substrate-binding domain"/>
    <property type="match status" value="2"/>
</dbReference>
<feature type="compositionally biased region" description="Basic and acidic residues" evidence="7">
    <location>
        <begin position="15"/>
        <end position="26"/>
    </location>
</feature>
<keyword evidence="5" id="KW-0460">Magnesium</keyword>
<proteinExistence type="predicted"/>
<feature type="compositionally biased region" description="Basic and acidic residues" evidence="7">
    <location>
        <begin position="38"/>
        <end position="51"/>
    </location>
</feature>
<evidence type="ECO:0000259" key="8">
    <source>
        <dbReference type="PROSITE" id="PS50158"/>
    </source>
</evidence>
<dbReference type="CDD" id="cd05402">
    <property type="entry name" value="NT_PAP_TUTase"/>
    <property type="match status" value="2"/>
</dbReference>
<evidence type="ECO:0000256" key="5">
    <source>
        <dbReference type="ARBA" id="ARBA00022842"/>
    </source>
</evidence>
<evidence type="ECO:0000256" key="7">
    <source>
        <dbReference type="SAM" id="MobiDB-lite"/>
    </source>
</evidence>
<dbReference type="GeneID" id="112908676"/>
<evidence type="ECO:0000256" key="6">
    <source>
        <dbReference type="PROSITE-ProRule" id="PRU00047"/>
    </source>
</evidence>
<keyword evidence="10" id="KW-0548">Nucleotidyltransferase</keyword>
<feature type="domain" description="CCHC-type" evidence="8">
    <location>
        <begin position="1321"/>
        <end position="1335"/>
    </location>
</feature>
<keyword evidence="9" id="KW-1185">Reference proteome</keyword>
<feature type="compositionally biased region" description="Basic residues" evidence="7">
    <location>
        <begin position="178"/>
        <end position="187"/>
    </location>
</feature>
<dbReference type="SUPFAM" id="SSF81301">
    <property type="entry name" value="Nucleotidyltransferase"/>
    <property type="match status" value="2"/>
</dbReference>
<evidence type="ECO:0000256" key="3">
    <source>
        <dbReference type="ARBA" id="ARBA00022679"/>
    </source>
</evidence>
<dbReference type="InterPro" id="IPR003604">
    <property type="entry name" value="Matrin/U1-like-C_Znf_C2H2"/>
</dbReference>
<dbReference type="InterPro" id="IPR054708">
    <property type="entry name" value="MTPAP-like_central"/>
</dbReference>
<dbReference type="Pfam" id="PF19088">
    <property type="entry name" value="TUTase"/>
    <property type="match status" value="1"/>
</dbReference>
<evidence type="ECO:0000313" key="10">
    <source>
        <dbReference type="RefSeq" id="XP_072619540.1"/>
    </source>
</evidence>
<feature type="region of interest" description="Disordered" evidence="7">
    <location>
        <begin position="112"/>
        <end position="141"/>
    </location>
</feature>
<comment type="cofactor">
    <cofactor evidence="1">
        <name>Mn(2+)</name>
        <dbReference type="ChEBI" id="CHEBI:29035"/>
    </cofactor>
</comment>
<feature type="compositionally biased region" description="Acidic residues" evidence="7">
    <location>
        <begin position="888"/>
        <end position="901"/>
    </location>
</feature>
<feature type="domain" description="CCHC-type" evidence="8">
    <location>
        <begin position="965"/>
        <end position="980"/>
    </location>
</feature>
<dbReference type="Pfam" id="PF00098">
    <property type="entry name" value="zf-CCHC"/>
    <property type="match status" value="3"/>
</dbReference>
<dbReference type="Pfam" id="PF22600">
    <property type="entry name" value="MTPAP-like_central"/>
    <property type="match status" value="1"/>
</dbReference>
<dbReference type="Gene3D" id="3.30.460.10">
    <property type="entry name" value="Beta Polymerase, domain 2"/>
    <property type="match status" value="2"/>
</dbReference>
<feature type="compositionally biased region" description="Basic and acidic residues" evidence="7">
    <location>
        <begin position="799"/>
        <end position="810"/>
    </location>
</feature>
<dbReference type="Gene3D" id="1.10.1410.10">
    <property type="match status" value="2"/>
</dbReference>
<dbReference type="InterPro" id="IPR036875">
    <property type="entry name" value="Znf_CCHC_sf"/>
</dbReference>
<keyword evidence="4" id="KW-0479">Metal-binding</keyword>
<evidence type="ECO:0000313" key="9">
    <source>
        <dbReference type="Proteomes" id="UP001652641"/>
    </source>
</evidence>
<dbReference type="PANTHER" id="PTHR12271">
    <property type="entry name" value="POLY A POLYMERASE CID PAP -RELATED"/>
    <property type="match status" value="1"/>
</dbReference>
<dbReference type="RefSeq" id="XP_072619540.1">
    <property type="nucleotide sequence ID" value="XM_072763439.1"/>
</dbReference>
<keyword evidence="3" id="KW-0808">Transferase</keyword>